<feature type="transmembrane region" description="Helical" evidence="1">
    <location>
        <begin position="172"/>
        <end position="193"/>
    </location>
</feature>
<dbReference type="Pfam" id="PF09991">
    <property type="entry name" value="DUF2232"/>
    <property type="match status" value="1"/>
</dbReference>
<dbReference type="PANTHER" id="PTHR41324:SF1">
    <property type="entry name" value="DUF2232 DOMAIN-CONTAINING PROTEIN"/>
    <property type="match status" value="1"/>
</dbReference>
<dbReference type="EMBL" id="FTPL01000003">
    <property type="protein sequence ID" value="SIT87081.1"/>
    <property type="molecule type" value="Genomic_DNA"/>
</dbReference>
<dbReference type="PANTHER" id="PTHR41324">
    <property type="entry name" value="MEMBRANE PROTEIN-RELATED"/>
    <property type="match status" value="1"/>
</dbReference>
<dbReference type="AlphaFoldDB" id="A0A1U7PRA2"/>
<feature type="transmembrane region" description="Helical" evidence="1">
    <location>
        <begin position="238"/>
        <end position="263"/>
    </location>
</feature>
<evidence type="ECO:0000313" key="3">
    <source>
        <dbReference type="Proteomes" id="UP000187550"/>
    </source>
</evidence>
<feature type="transmembrane region" description="Helical" evidence="1">
    <location>
        <begin position="12"/>
        <end position="40"/>
    </location>
</feature>
<dbReference type="OrthoDB" id="2987886at2"/>
<gene>
    <name evidence="2" type="ORF">SAMN05428946_1928</name>
</gene>
<feature type="transmembrane region" description="Helical" evidence="1">
    <location>
        <begin position="275"/>
        <end position="297"/>
    </location>
</feature>
<protein>
    <submittedName>
        <fullName evidence="2">Uncharacterized conserved protein YybS, DUF2232 family</fullName>
    </submittedName>
</protein>
<feature type="transmembrane region" description="Helical" evidence="1">
    <location>
        <begin position="214"/>
        <end position="232"/>
    </location>
</feature>
<dbReference type="RefSeq" id="WP_076758514.1">
    <property type="nucleotide sequence ID" value="NZ_FTPL01000003.1"/>
</dbReference>
<dbReference type="Proteomes" id="UP000187550">
    <property type="component" value="Unassembled WGS sequence"/>
</dbReference>
<keyword evidence="1" id="KW-0472">Membrane</keyword>
<keyword evidence="1" id="KW-0812">Transmembrane</keyword>
<evidence type="ECO:0000256" key="1">
    <source>
        <dbReference type="SAM" id="Phobius"/>
    </source>
</evidence>
<keyword evidence="1" id="KW-1133">Transmembrane helix</keyword>
<evidence type="ECO:0000313" key="2">
    <source>
        <dbReference type="EMBL" id="SIT87081.1"/>
    </source>
</evidence>
<dbReference type="InterPro" id="IPR018710">
    <property type="entry name" value="DUF2232"/>
</dbReference>
<feature type="transmembrane region" description="Helical" evidence="1">
    <location>
        <begin position="101"/>
        <end position="127"/>
    </location>
</feature>
<keyword evidence="3" id="KW-1185">Reference proteome</keyword>
<sequence length="313" mass="33838">MGNDQARRLTFGAMMAALFALLTALTYYVPVIGAITVLVIPLPLALYGARYSRGPSLTVSVAGVVLSFLIAGPGGLLLALLNAPVGFIIGDGVRTGKTKLYIFMASGLAVLIMGVLQFAAAAAFMNINIISELTDSLRAYYEQTGELMKRFDMLPDDYDQIVNQMILMVQTLIPSMFIIVSYLTAFITVSIIFPLMRKLGTDVPKFGKFRNLKFPVVLLFYYAIILIVSLLAKPEAGSTGYLIIGNAMLILRVLFFMQGLSLLAFAVHATGIPKWLFVPAVLLAIPLSPIVVLLGILDVGFNIRGFITGSKGK</sequence>
<accession>A0A1U7PRA2</accession>
<name>A0A1U7PRA2_9BACI</name>
<dbReference type="STRING" id="550447.SAMN05428946_1928"/>
<organism evidence="2 3">
    <name type="scientific">Edaphobacillus lindanitolerans</name>
    <dbReference type="NCBI Taxonomy" id="550447"/>
    <lineage>
        <taxon>Bacteria</taxon>
        <taxon>Bacillati</taxon>
        <taxon>Bacillota</taxon>
        <taxon>Bacilli</taxon>
        <taxon>Bacillales</taxon>
        <taxon>Bacillaceae</taxon>
        <taxon>Edaphobacillus</taxon>
    </lineage>
</organism>
<feature type="transmembrane region" description="Helical" evidence="1">
    <location>
        <begin position="60"/>
        <end position="89"/>
    </location>
</feature>
<proteinExistence type="predicted"/>
<reference evidence="3" key="1">
    <citation type="submission" date="2017-01" db="EMBL/GenBank/DDBJ databases">
        <authorList>
            <person name="Varghese N."/>
            <person name="Submissions S."/>
        </authorList>
    </citation>
    <scope>NUCLEOTIDE SEQUENCE [LARGE SCALE GENOMIC DNA]</scope>
    <source>
        <strain evidence="3">MNA4</strain>
    </source>
</reference>